<dbReference type="AlphaFoldDB" id="A0A9N9P449"/>
<organism evidence="1 2">
    <name type="scientific">Dentiscutata erythropus</name>
    <dbReference type="NCBI Taxonomy" id="1348616"/>
    <lineage>
        <taxon>Eukaryota</taxon>
        <taxon>Fungi</taxon>
        <taxon>Fungi incertae sedis</taxon>
        <taxon>Mucoromycota</taxon>
        <taxon>Glomeromycotina</taxon>
        <taxon>Glomeromycetes</taxon>
        <taxon>Diversisporales</taxon>
        <taxon>Gigasporaceae</taxon>
        <taxon>Dentiscutata</taxon>
    </lineage>
</organism>
<reference evidence="1" key="1">
    <citation type="submission" date="2021-06" db="EMBL/GenBank/DDBJ databases">
        <authorList>
            <person name="Kallberg Y."/>
            <person name="Tangrot J."/>
            <person name="Rosling A."/>
        </authorList>
    </citation>
    <scope>NUCLEOTIDE SEQUENCE</scope>
    <source>
        <strain evidence="1">MA453B</strain>
    </source>
</reference>
<keyword evidence="2" id="KW-1185">Reference proteome</keyword>
<evidence type="ECO:0000313" key="2">
    <source>
        <dbReference type="Proteomes" id="UP000789405"/>
    </source>
</evidence>
<gene>
    <name evidence="1" type="ORF">DERYTH_LOCUS19868</name>
</gene>
<accession>A0A9N9P449</accession>
<sequence>WLSRNSIEWFTTKDSFIFSLKPQNLSNSILSRIIRAKEVIGCYSNHGPVFGTSFYKPNDGKEWICCHQNAYYEKQLRSGESNLLIDEFEVIQILKN</sequence>
<feature type="non-terminal residue" evidence="1">
    <location>
        <position position="1"/>
    </location>
</feature>
<dbReference type="OrthoDB" id="2414559at2759"/>
<comment type="caution">
    <text evidence="1">The sequence shown here is derived from an EMBL/GenBank/DDBJ whole genome shotgun (WGS) entry which is preliminary data.</text>
</comment>
<proteinExistence type="predicted"/>
<evidence type="ECO:0000313" key="1">
    <source>
        <dbReference type="EMBL" id="CAG8782978.1"/>
    </source>
</evidence>
<dbReference type="EMBL" id="CAJVPY010022482">
    <property type="protein sequence ID" value="CAG8782978.1"/>
    <property type="molecule type" value="Genomic_DNA"/>
</dbReference>
<dbReference type="Proteomes" id="UP000789405">
    <property type="component" value="Unassembled WGS sequence"/>
</dbReference>
<protein>
    <submittedName>
        <fullName evidence="1">8607_t:CDS:1</fullName>
    </submittedName>
</protein>
<name>A0A9N9P449_9GLOM</name>